<keyword evidence="4" id="KW-0288">FMN</keyword>
<evidence type="ECO:0000256" key="2">
    <source>
        <dbReference type="ARBA" id="ARBA00004725"/>
    </source>
</evidence>
<dbReference type="InterPro" id="IPR012135">
    <property type="entry name" value="Dihydroorotate_DH_1_2"/>
</dbReference>
<comment type="cofactor">
    <cofactor evidence="1">
        <name>FMN</name>
        <dbReference type="ChEBI" id="CHEBI:58210"/>
    </cofactor>
</comment>
<gene>
    <name evidence="8" type="ORF">UU38_C0001G0120</name>
</gene>
<reference evidence="8 9" key="1">
    <citation type="journal article" date="2015" name="Nature">
        <title>rRNA introns, odd ribosomes, and small enigmatic genomes across a large radiation of phyla.</title>
        <authorList>
            <person name="Brown C.T."/>
            <person name="Hug L.A."/>
            <person name="Thomas B.C."/>
            <person name="Sharon I."/>
            <person name="Castelle C.J."/>
            <person name="Singh A."/>
            <person name="Wilkins M.J."/>
            <person name="Williams K.H."/>
            <person name="Banfield J.F."/>
        </authorList>
    </citation>
    <scope>NUCLEOTIDE SEQUENCE [LARGE SCALE GENOMIC DNA]</scope>
</reference>
<dbReference type="Pfam" id="PF01180">
    <property type="entry name" value="DHO_dh"/>
    <property type="match status" value="1"/>
</dbReference>
<keyword evidence="5" id="KW-0665">Pyrimidine biosynthesis</keyword>
<dbReference type="Proteomes" id="UP000033918">
    <property type="component" value="Unassembled WGS sequence"/>
</dbReference>
<evidence type="ECO:0000313" key="8">
    <source>
        <dbReference type="EMBL" id="KKR89218.1"/>
    </source>
</evidence>
<evidence type="ECO:0000256" key="3">
    <source>
        <dbReference type="ARBA" id="ARBA00022630"/>
    </source>
</evidence>
<accession>A0A0G0UKA8</accession>
<dbReference type="GO" id="GO:0004152">
    <property type="term" value="F:dihydroorotate dehydrogenase activity"/>
    <property type="evidence" value="ECO:0007669"/>
    <property type="project" value="InterPro"/>
</dbReference>
<dbReference type="InterPro" id="IPR005720">
    <property type="entry name" value="Dihydroorotate_DH_cat"/>
</dbReference>
<evidence type="ECO:0000256" key="5">
    <source>
        <dbReference type="ARBA" id="ARBA00022975"/>
    </source>
</evidence>
<dbReference type="GO" id="GO:0044205">
    <property type="term" value="P:'de novo' UMP biosynthetic process"/>
    <property type="evidence" value="ECO:0007669"/>
    <property type="project" value="UniProtKB-UniPathway"/>
</dbReference>
<evidence type="ECO:0000313" key="9">
    <source>
        <dbReference type="Proteomes" id="UP000033918"/>
    </source>
</evidence>
<dbReference type="AlphaFoldDB" id="A0A0G0UKA8"/>
<keyword evidence="3" id="KW-0285">Flavoprotein</keyword>
<comment type="caution">
    <text evidence="8">The sequence shown here is derived from an EMBL/GenBank/DDBJ whole genome shotgun (WGS) entry which is preliminary data.</text>
</comment>
<dbReference type="PIRSF" id="PIRSF000164">
    <property type="entry name" value="DHO_oxidase"/>
    <property type="match status" value="1"/>
</dbReference>
<proteinExistence type="predicted"/>
<evidence type="ECO:0000256" key="6">
    <source>
        <dbReference type="ARBA" id="ARBA00023002"/>
    </source>
</evidence>
<feature type="domain" description="Dihydroorotate dehydrogenase catalytic" evidence="7">
    <location>
        <begin position="46"/>
        <end position="267"/>
    </location>
</feature>
<protein>
    <submittedName>
        <fullName evidence="8">Histidine biosynthesis protein</fullName>
    </submittedName>
</protein>
<dbReference type="GO" id="GO:0005737">
    <property type="term" value="C:cytoplasm"/>
    <property type="evidence" value="ECO:0007669"/>
    <property type="project" value="InterPro"/>
</dbReference>
<sequence>MIRFSNGHTFEYMTASGALSFDGKGWLWEQPWRWIGLLDPTLFTSVTKTLTLRPTEGNLRWYNPFRCLRLVRGGVVNAVGLSNPGIDWWCKKIGPSLNSTKIPLIVSIFGEPEELAEMAGMLNGFDLAGLEINASCPNAETYVLQDTARVIASCEAVKTNSRLPLILKVSVTHDISQIVKGAENLVEAISINSIPWAVAFPNRRSPLEILGGGGVSGKIAQPFTWGLVKKLTELTTIPVIGPSVWDFDDLEKVRSLGAKAVSFGSIFMCHPWRPTLYVRKELKQRV</sequence>
<dbReference type="UniPathway" id="UPA00070"/>
<evidence type="ECO:0000256" key="4">
    <source>
        <dbReference type="ARBA" id="ARBA00022643"/>
    </source>
</evidence>
<keyword evidence="6" id="KW-0560">Oxidoreductase</keyword>
<dbReference type="Gene3D" id="3.20.20.70">
    <property type="entry name" value="Aldolase class I"/>
    <property type="match status" value="1"/>
</dbReference>
<dbReference type="SUPFAM" id="SSF51395">
    <property type="entry name" value="FMN-linked oxidoreductases"/>
    <property type="match status" value="1"/>
</dbReference>
<dbReference type="EMBL" id="LCAK01000001">
    <property type="protein sequence ID" value="KKR89218.1"/>
    <property type="molecule type" value="Genomic_DNA"/>
</dbReference>
<organism evidence="8 9">
    <name type="scientific">Candidatus Wolfebacteria bacterium GW2011_GWB1_41_12</name>
    <dbReference type="NCBI Taxonomy" id="1619006"/>
    <lineage>
        <taxon>Bacteria</taxon>
        <taxon>Candidatus Wolfeibacteriota</taxon>
    </lineage>
</organism>
<name>A0A0G0UKA8_9BACT</name>
<dbReference type="InterPro" id="IPR013785">
    <property type="entry name" value="Aldolase_TIM"/>
</dbReference>
<evidence type="ECO:0000256" key="1">
    <source>
        <dbReference type="ARBA" id="ARBA00001917"/>
    </source>
</evidence>
<comment type="pathway">
    <text evidence="2">Pyrimidine metabolism; UMP biosynthesis via de novo pathway.</text>
</comment>
<evidence type="ECO:0000259" key="7">
    <source>
        <dbReference type="Pfam" id="PF01180"/>
    </source>
</evidence>